<dbReference type="InterPro" id="IPR036866">
    <property type="entry name" value="RibonucZ/Hydroxyglut_hydro"/>
</dbReference>
<sequence>MAKRQHFLVRFWGVRGSYPTPGPQTLRYGGNTSCVEVQAGSHTLIFDAGSGIIRLGQELMQRADGKDLHLTLFITHGHGDHLIGFPFFAPLFSPHTHLHVVGPQLADHDVEQLLASVMSPPYFPVDLRQLPSQRTYHTITDEQSVKWRTDTSEPTIGKSTKSKESPELCVEAKFMQSHPLNGAICYRIEFAGRRIVYATDVEWRNGCDADFLHFVEGADLLIHDAQYTVHDYQKEKQGFGHSTIEMAVEAARIAHVRQLIMFHHEPTYDDTKLDQMEAKARTLFPSTRSAREGMEIDLFDEVDNT</sequence>
<dbReference type="EMBL" id="BNJK01000001">
    <property type="protein sequence ID" value="GHO93195.1"/>
    <property type="molecule type" value="Genomic_DNA"/>
</dbReference>
<dbReference type="SMART" id="SM00849">
    <property type="entry name" value="Lactamase_B"/>
    <property type="match status" value="1"/>
</dbReference>
<keyword evidence="1" id="KW-0255">Endonuclease</keyword>
<dbReference type="SUPFAM" id="SSF56281">
    <property type="entry name" value="Metallo-hydrolase/oxidoreductase"/>
    <property type="match status" value="1"/>
</dbReference>
<evidence type="ECO:0000313" key="3">
    <source>
        <dbReference type="EMBL" id="GHO93195.1"/>
    </source>
</evidence>
<keyword evidence="1" id="KW-0378">Hydrolase</keyword>
<comment type="caution">
    <text evidence="3">The sequence shown here is derived from an EMBL/GenBank/DDBJ whole genome shotgun (WGS) entry which is preliminary data.</text>
</comment>
<evidence type="ECO:0000259" key="2">
    <source>
        <dbReference type="SMART" id="SM00849"/>
    </source>
</evidence>
<dbReference type="Gene3D" id="3.60.15.10">
    <property type="entry name" value="Ribonuclease Z/Hydroxyacylglutathione hydrolase-like"/>
    <property type="match status" value="1"/>
</dbReference>
<dbReference type="AlphaFoldDB" id="A0A8J3IM87"/>
<dbReference type="GO" id="GO:0042781">
    <property type="term" value="F:3'-tRNA processing endoribonuclease activity"/>
    <property type="evidence" value="ECO:0007669"/>
    <property type="project" value="TreeGrafter"/>
</dbReference>
<reference evidence="3" key="1">
    <citation type="submission" date="2020-10" db="EMBL/GenBank/DDBJ databases">
        <title>Taxonomic study of unclassified bacteria belonging to the class Ktedonobacteria.</title>
        <authorList>
            <person name="Yabe S."/>
            <person name="Wang C.M."/>
            <person name="Zheng Y."/>
            <person name="Sakai Y."/>
            <person name="Cavaletti L."/>
            <person name="Monciardini P."/>
            <person name="Donadio S."/>
        </authorList>
    </citation>
    <scope>NUCLEOTIDE SEQUENCE</scope>
    <source>
        <strain evidence="3">ID150040</strain>
    </source>
</reference>
<keyword evidence="4" id="KW-1185">Reference proteome</keyword>
<name>A0A8J3IM87_9CHLR</name>
<dbReference type="PANTHER" id="PTHR46018">
    <property type="entry name" value="ZINC PHOSPHODIESTERASE ELAC PROTEIN 1"/>
    <property type="match status" value="1"/>
</dbReference>
<dbReference type="InterPro" id="IPR001279">
    <property type="entry name" value="Metallo-B-lactamas"/>
</dbReference>
<dbReference type="Pfam" id="PF12706">
    <property type="entry name" value="Lactamase_B_2"/>
    <property type="match status" value="1"/>
</dbReference>
<dbReference type="PANTHER" id="PTHR46018:SF2">
    <property type="entry name" value="ZINC PHOSPHODIESTERASE ELAC PROTEIN 1"/>
    <property type="match status" value="1"/>
</dbReference>
<proteinExistence type="predicted"/>
<feature type="domain" description="Metallo-beta-lactamase" evidence="2">
    <location>
        <begin position="31"/>
        <end position="241"/>
    </location>
</feature>
<evidence type="ECO:0000313" key="4">
    <source>
        <dbReference type="Proteomes" id="UP000597444"/>
    </source>
</evidence>
<dbReference type="CDD" id="cd07715">
    <property type="entry name" value="TaR3-like_MBL-fold"/>
    <property type="match status" value="1"/>
</dbReference>
<dbReference type="RefSeq" id="WP_220203989.1">
    <property type="nucleotide sequence ID" value="NZ_BNJK01000001.1"/>
</dbReference>
<evidence type="ECO:0000256" key="1">
    <source>
        <dbReference type="ARBA" id="ARBA00022759"/>
    </source>
</evidence>
<keyword evidence="1" id="KW-0540">Nuclease</keyword>
<accession>A0A8J3IM87</accession>
<dbReference type="Proteomes" id="UP000597444">
    <property type="component" value="Unassembled WGS sequence"/>
</dbReference>
<protein>
    <submittedName>
        <fullName evidence="3">MBL fold metallo-hydrolase</fullName>
    </submittedName>
</protein>
<organism evidence="3 4">
    <name type="scientific">Reticulibacter mediterranei</name>
    <dbReference type="NCBI Taxonomy" id="2778369"/>
    <lineage>
        <taxon>Bacteria</taxon>
        <taxon>Bacillati</taxon>
        <taxon>Chloroflexota</taxon>
        <taxon>Ktedonobacteria</taxon>
        <taxon>Ktedonobacterales</taxon>
        <taxon>Reticulibacteraceae</taxon>
        <taxon>Reticulibacter</taxon>
    </lineage>
</organism>
<gene>
    <name evidence="3" type="ORF">KSF_032430</name>
</gene>